<reference evidence="2 3" key="1">
    <citation type="journal article" date="2021" name="Sci. Rep.">
        <title>Chromosome anchoring in Senegalese sole (Solea senegalensis) reveals sex-associated markers and genome rearrangements in flatfish.</title>
        <authorList>
            <person name="Guerrero-Cozar I."/>
            <person name="Gomez-Garrido J."/>
            <person name="Berbel C."/>
            <person name="Martinez-Blanch J.F."/>
            <person name="Alioto T."/>
            <person name="Claros M.G."/>
            <person name="Gagnaire P.A."/>
            <person name="Manchado M."/>
        </authorList>
    </citation>
    <scope>NUCLEOTIDE SEQUENCE [LARGE SCALE GENOMIC DNA]</scope>
    <source>
        <strain evidence="2">Sse05_10M</strain>
    </source>
</reference>
<keyword evidence="3" id="KW-1185">Reference proteome</keyword>
<organism evidence="2 3">
    <name type="scientific">Solea senegalensis</name>
    <name type="common">Senegalese sole</name>
    <dbReference type="NCBI Taxonomy" id="28829"/>
    <lineage>
        <taxon>Eukaryota</taxon>
        <taxon>Metazoa</taxon>
        <taxon>Chordata</taxon>
        <taxon>Craniata</taxon>
        <taxon>Vertebrata</taxon>
        <taxon>Euteleostomi</taxon>
        <taxon>Actinopterygii</taxon>
        <taxon>Neopterygii</taxon>
        <taxon>Teleostei</taxon>
        <taxon>Neoteleostei</taxon>
        <taxon>Acanthomorphata</taxon>
        <taxon>Carangaria</taxon>
        <taxon>Pleuronectiformes</taxon>
        <taxon>Pleuronectoidei</taxon>
        <taxon>Soleidae</taxon>
        <taxon>Solea</taxon>
    </lineage>
</organism>
<feature type="region of interest" description="Disordered" evidence="1">
    <location>
        <begin position="41"/>
        <end position="80"/>
    </location>
</feature>
<gene>
    <name evidence="2" type="ORF">JOB18_043165</name>
</gene>
<dbReference type="EMBL" id="JAGKHQ010000006">
    <property type="protein sequence ID" value="KAG7514793.1"/>
    <property type="molecule type" value="Genomic_DNA"/>
</dbReference>
<comment type="caution">
    <text evidence="2">The sequence shown here is derived from an EMBL/GenBank/DDBJ whole genome shotgun (WGS) entry which is preliminary data.</text>
</comment>
<evidence type="ECO:0000256" key="1">
    <source>
        <dbReference type="SAM" id="MobiDB-lite"/>
    </source>
</evidence>
<dbReference type="Proteomes" id="UP000693946">
    <property type="component" value="Linkage Group LG14"/>
</dbReference>
<sequence>MMLQYSASKLAAVVHVRLITVSRQHTQHVEESVTMTVNFNPGEVMKPQQGIRTGKDMRGNNVKTKEYKHKKTLKDDETEP</sequence>
<name>A0AAV6SCU4_SOLSE</name>
<evidence type="ECO:0000313" key="3">
    <source>
        <dbReference type="Proteomes" id="UP000693946"/>
    </source>
</evidence>
<accession>A0AAV6SCU4</accession>
<dbReference type="AlphaFoldDB" id="A0AAV6SCU4"/>
<evidence type="ECO:0000313" key="2">
    <source>
        <dbReference type="EMBL" id="KAG7514793.1"/>
    </source>
</evidence>
<protein>
    <submittedName>
        <fullName evidence="2">Uncharacterized protein</fullName>
    </submittedName>
</protein>
<proteinExistence type="predicted"/>